<feature type="transmembrane region" description="Helical" evidence="1">
    <location>
        <begin position="36"/>
        <end position="59"/>
    </location>
</feature>
<reference evidence="2 3" key="1">
    <citation type="submission" date="2016-05" db="EMBL/GenBank/DDBJ databases">
        <title>Genome sequencing reveals origins of a unique bacterial endosymbiosis in the earliest lineages of terrestrial Fungi.</title>
        <authorList>
            <consortium name="DOE Joint Genome Institute"/>
            <person name="Uehling J."/>
            <person name="Gryganskyi A."/>
            <person name="Hameed K."/>
            <person name="Tschaplinski T."/>
            <person name="Misztal P."/>
            <person name="Wu S."/>
            <person name="Desiro A."/>
            <person name="Vande Pol N."/>
            <person name="Du Z.-Y."/>
            <person name="Zienkiewicz A."/>
            <person name="Zienkiewicz K."/>
            <person name="Morin E."/>
            <person name="Tisserant E."/>
            <person name="Splivallo R."/>
            <person name="Hainaut M."/>
            <person name="Henrissat B."/>
            <person name="Ohm R."/>
            <person name="Kuo A."/>
            <person name="Yan J."/>
            <person name="Lipzen A."/>
            <person name="Nolan M."/>
            <person name="Labutti K."/>
            <person name="Barry K."/>
            <person name="Goldstein A."/>
            <person name="Labbe J."/>
            <person name="Schadt C."/>
            <person name="Tuskan G."/>
            <person name="Grigoriev I."/>
            <person name="Martin F."/>
            <person name="Vilgalys R."/>
            <person name="Bonito G."/>
        </authorList>
    </citation>
    <scope>NUCLEOTIDE SEQUENCE [LARGE SCALE GENOMIC DNA]</scope>
    <source>
        <strain evidence="2 3">AG-77</strain>
    </source>
</reference>
<evidence type="ECO:0000313" key="3">
    <source>
        <dbReference type="Proteomes" id="UP000078512"/>
    </source>
</evidence>
<organism evidence="2 3">
    <name type="scientific">Linnemannia elongata AG-77</name>
    <dbReference type="NCBI Taxonomy" id="1314771"/>
    <lineage>
        <taxon>Eukaryota</taxon>
        <taxon>Fungi</taxon>
        <taxon>Fungi incertae sedis</taxon>
        <taxon>Mucoromycota</taxon>
        <taxon>Mortierellomycotina</taxon>
        <taxon>Mortierellomycetes</taxon>
        <taxon>Mortierellales</taxon>
        <taxon>Mortierellaceae</taxon>
        <taxon>Linnemannia</taxon>
    </lineage>
</organism>
<evidence type="ECO:0000313" key="2">
    <source>
        <dbReference type="EMBL" id="OAQ32089.1"/>
    </source>
</evidence>
<sequence length="96" mass="11323">MASHYFFLLNAFFMVVYKHTSLVCPSIPSFRRIPLYFYFILQWGVYVMQLLSVRTFFSYTDINFRSFPRSFPHAMCDAMGGFTSTLLFGLQFVKRG</sequence>
<dbReference type="Proteomes" id="UP000078512">
    <property type="component" value="Unassembled WGS sequence"/>
</dbReference>
<gene>
    <name evidence="2" type="ORF">K457DRAFT_318100</name>
</gene>
<keyword evidence="1" id="KW-0812">Transmembrane</keyword>
<evidence type="ECO:0000256" key="1">
    <source>
        <dbReference type="SAM" id="Phobius"/>
    </source>
</evidence>
<name>A0A197K6M6_9FUNG</name>
<dbReference type="AlphaFoldDB" id="A0A197K6M6"/>
<keyword evidence="1" id="KW-0472">Membrane</keyword>
<accession>A0A197K6M6</accession>
<feature type="transmembrane region" description="Helical" evidence="1">
    <location>
        <begin position="6"/>
        <end position="24"/>
    </location>
</feature>
<protein>
    <submittedName>
        <fullName evidence="2">Uncharacterized protein</fullName>
    </submittedName>
</protein>
<feature type="transmembrane region" description="Helical" evidence="1">
    <location>
        <begin position="71"/>
        <end position="93"/>
    </location>
</feature>
<keyword evidence="1" id="KW-1133">Transmembrane helix</keyword>
<keyword evidence="3" id="KW-1185">Reference proteome</keyword>
<proteinExistence type="predicted"/>
<dbReference type="EMBL" id="KV442026">
    <property type="protein sequence ID" value="OAQ32089.1"/>
    <property type="molecule type" value="Genomic_DNA"/>
</dbReference>